<dbReference type="EMBL" id="JAULSX010000001">
    <property type="protein sequence ID" value="KAK3499942.1"/>
    <property type="molecule type" value="Genomic_DNA"/>
</dbReference>
<keyword evidence="3" id="KW-1185">Reference proteome</keyword>
<dbReference type="AlphaFoldDB" id="A0AAJ0MW45"/>
<evidence type="ECO:0000313" key="2">
    <source>
        <dbReference type="EMBL" id="KAK3499942.1"/>
    </source>
</evidence>
<gene>
    <name evidence="2" type="ORF">B0T23DRAFT_30245</name>
</gene>
<organism evidence="2 3">
    <name type="scientific">Neurospora hispaniola</name>
    <dbReference type="NCBI Taxonomy" id="588809"/>
    <lineage>
        <taxon>Eukaryota</taxon>
        <taxon>Fungi</taxon>
        <taxon>Dikarya</taxon>
        <taxon>Ascomycota</taxon>
        <taxon>Pezizomycotina</taxon>
        <taxon>Sordariomycetes</taxon>
        <taxon>Sordariomycetidae</taxon>
        <taxon>Sordariales</taxon>
        <taxon>Sordariaceae</taxon>
        <taxon>Neurospora</taxon>
    </lineage>
</organism>
<reference evidence="2 3" key="1">
    <citation type="journal article" date="2023" name="Mol. Phylogenet. Evol.">
        <title>Genome-scale phylogeny and comparative genomics of the fungal order Sordariales.</title>
        <authorList>
            <person name="Hensen N."/>
            <person name="Bonometti L."/>
            <person name="Westerberg I."/>
            <person name="Brannstrom I.O."/>
            <person name="Guillou S."/>
            <person name="Cros-Aarteil S."/>
            <person name="Calhoun S."/>
            <person name="Haridas S."/>
            <person name="Kuo A."/>
            <person name="Mondo S."/>
            <person name="Pangilinan J."/>
            <person name="Riley R."/>
            <person name="LaButti K."/>
            <person name="Andreopoulos B."/>
            <person name="Lipzen A."/>
            <person name="Chen C."/>
            <person name="Yan M."/>
            <person name="Daum C."/>
            <person name="Ng V."/>
            <person name="Clum A."/>
            <person name="Steindorff A."/>
            <person name="Ohm R.A."/>
            <person name="Martin F."/>
            <person name="Silar P."/>
            <person name="Natvig D.O."/>
            <person name="Lalanne C."/>
            <person name="Gautier V."/>
            <person name="Ament-Velasquez S.L."/>
            <person name="Kruys A."/>
            <person name="Hutchinson M.I."/>
            <person name="Powell A.J."/>
            <person name="Barry K."/>
            <person name="Miller A.N."/>
            <person name="Grigoriev I.V."/>
            <person name="Debuchy R."/>
            <person name="Gladieux P."/>
            <person name="Hiltunen Thoren M."/>
            <person name="Johannesson H."/>
        </authorList>
    </citation>
    <scope>NUCLEOTIDE SEQUENCE [LARGE SCALE GENOMIC DNA]</scope>
    <source>
        <strain evidence="2 3">FGSC 10403</strain>
    </source>
</reference>
<accession>A0AAJ0MW45</accession>
<proteinExistence type="predicted"/>
<dbReference type="GeneID" id="87871934"/>
<dbReference type="Proteomes" id="UP001285908">
    <property type="component" value="Unassembled WGS sequence"/>
</dbReference>
<comment type="caution">
    <text evidence="2">The sequence shown here is derived from an EMBL/GenBank/DDBJ whole genome shotgun (WGS) entry which is preliminary data.</text>
</comment>
<evidence type="ECO:0000313" key="3">
    <source>
        <dbReference type="Proteomes" id="UP001285908"/>
    </source>
</evidence>
<evidence type="ECO:0000256" key="1">
    <source>
        <dbReference type="SAM" id="MobiDB-lite"/>
    </source>
</evidence>
<name>A0AAJ0MW45_9PEZI</name>
<feature type="region of interest" description="Disordered" evidence="1">
    <location>
        <begin position="1"/>
        <end position="33"/>
    </location>
</feature>
<feature type="compositionally biased region" description="Polar residues" evidence="1">
    <location>
        <begin position="1"/>
        <end position="27"/>
    </location>
</feature>
<sequence>MGSGCTTWQGQLQEQSGPRSGTKSMPNRSLRRHMSVVGSRTQRILPLPLQRQRCDYRSGVEVDEASEVAGQVCNNRRVWSLLYVSYRMGIWNEDPDRTKATYRLSVLEETRPLSEELKTAWLDGNGCR</sequence>
<protein>
    <submittedName>
        <fullName evidence="2">Uncharacterized protein</fullName>
    </submittedName>
</protein>
<dbReference type="RefSeq" id="XP_062697575.1">
    <property type="nucleotide sequence ID" value="XM_062834312.1"/>
</dbReference>